<dbReference type="InterPro" id="IPR058624">
    <property type="entry name" value="MdtA-like_HH"/>
</dbReference>
<dbReference type="PANTHER" id="PTHR30469:SF33">
    <property type="entry name" value="SLR1207 PROTEIN"/>
    <property type="match status" value="1"/>
</dbReference>
<dbReference type="Gene3D" id="2.40.50.100">
    <property type="match status" value="1"/>
</dbReference>
<accession>A0A382KUF1</accession>
<protein>
    <submittedName>
        <fullName evidence="4">Uncharacterized protein</fullName>
    </submittedName>
</protein>
<reference evidence="4" key="1">
    <citation type="submission" date="2018-05" db="EMBL/GenBank/DDBJ databases">
        <authorList>
            <person name="Lanie J.A."/>
            <person name="Ng W.-L."/>
            <person name="Kazmierczak K.M."/>
            <person name="Andrzejewski T.M."/>
            <person name="Davidsen T.M."/>
            <person name="Wayne K.J."/>
            <person name="Tettelin H."/>
            <person name="Glass J.I."/>
            <person name="Rusch D."/>
            <person name="Podicherti R."/>
            <person name="Tsui H.-C.T."/>
            <person name="Winkler M.E."/>
        </authorList>
    </citation>
    <scope>NUCLEOTIDE SEQUENCE</scope>
</reference>
<dbReference type="EMBL" id="UINC01082859">
    <property type="protein sequence ID" value="SVC28006.1"/>
    <property type="molecule type" value="Genomic_DNA"/>
</dbReference>
<feature type="non-terminal residue" evidence="4">
    <location>
        <position position="1"/>
    </location>
</feature>
<dbReference type="Gene3D" id="2.40.420.20">
    <property type="match status" value="1"/>
</dbReference>
<dbReference type="PANTHER" id="PTHR30469">
    <property type="entry name" value="MULTIDRUG RESISTANCE PROTEIN MDTA"/>
    <property type="match status" value="1"/>
</dbReference>
<dbReference type="AlphaFoldDB" id="A0A382KUF1"/>
<dbReference type="InterPro" id="IPR006143">
    <property type="entry name" value="RND_pump_MFP"/>
</dbReference>
<dbReference type="Pfam" id="PF25876">
    <property type="entry name" value="HH_MFP_RND"/>
    <property type="match status" value="1"/>
</dbReference>
<dbReference type="Pfam" id="PF25990">
    <property type="entry name" value="Beta-barrel_YknX"/>
    <property type="match status" value="1"/>
</dbReference>
<dbReference type="NCBIfam" id="TIGR01730">
    <property type="entry name" value="RND_mfp"/>
    <property type="match status" value="1"/>
</dbReference>
<dbReference type="GO" id="GO:0015562">
    <property type="term" value="F:efflux transmembrane transporter activity"/>
    <property type="evidence" value="ECO:0007669"/>
    <property type="project" value="TreeGrafter"/>
</dbReference>
<sequence>VLIVLIIAGFLSRSRDEAISVETETVKRGNIIHKVNASGKLQPEEEVQITSTITAWITEITVSEGDTVFPGQHLITLDETQYRANMEQAESMVKSAKANLRQIKLRLDRTLSLFSQNLISSQELETVEAQFLLAESQLEQTEASLKSRKDELSKTRLLSPQYGVVTSITKEVGEMAVGGMFQPGVLMSIADLNRMEVLVNVNENDVVSLSVGDSSEIEVDAFQDTIFYGVVREIAHVAETSNFGNQNQVTNFKVKITVINVHPLFRPGMSATANIITEVKNSVLSIPIQCLTVRPEDFETHIYNGGKGNSNDGKNEKERKYKKKEMIEIVFVVQDTIDNEIGSGKDGLHVLGRRIDTGISSDTHYEVLSGLDEGEAVVSGSYKAISRELWHKAPVQIGDGFSANK</sequence>
<evidence type="ECO:0000313" key="4">
    <source>
        <dbReference type="EMBL" id="SVC28006.1"/>
    </source>
</evidence>
<dbReference type="SUPFAM" id="SSF111369">
    <property type="entry name" value="HlyD-like secretion proteins"/>
    <property type="match status" value="1"/>
</dbReference>
<keyword evidence="1" id="KW-0175">Coiled coil</keyword>
<proteinExistence type="predicted"/>
<evidence type="ECO:0000259" key="3">
    <source>
        <dbReference type="Pfam" id="PF25990"/>
    </source>
</evidence>
<dbReference type="GO" id="GO:1990281">
    <property type="term" value="C:efflux pump complex"/>
    <property type="evidence" value="ECO:0007669"/>
    <property type="project" value="TreeGrafter"/>
</dbReference>
<name>A0A382KUF1_9ZZZZ</name>
<organism evidence="4">
    <name type="scientific">marine metagenome</name>
    <dbReference type="NCBI Taxonomy" id="408172"/>
    <lineage>
        <taxon>unclassified sequences</taxon>
        <taxon>metagenomes</taxon>
        <taxon>ecological metagenomes</taxon>
    </lineage>
</organism>
<feature type="coiled-coil region" evidence="1">
    <location>
        <begin position="79"/>
        <end position="144"/>
    </location>
</feature>
<evidence type="ECO:0000259" key="2">
    <source>
        <dbReference type="Pfam" id="PF25876"/>
    </source>
</evidence>
<dbReference type="InterPro" id="IPR058636">
    <property type="entry name" value="Beta-barrel_YknX"/>
</dbReference>
<gene>
    <name evidence="4" type="ORF">METZ01_LOCUS280860</name>
</gene>
<feature type="domain" description="YknX-like beta-barrel" evidence="3">
    <location>
        <begin position="196"/>
        <end position="275"/>
    </location>
</feature>
<dbReference type="Gene3D" id="2.40.30.170">
    <property type="match status" value="1"/>
</dbReference>
<feature type="domain" description="Multidrug resistance protein MdtA-like alpha-helical hairpin" evidence="2">
    <location>
        <begin position="87"/>
        <end position="152"/>
    </location>
</feature>
<evidence type="ECO:0000256" key="1">
    <source>
        <dbReference type="SAM" id="Coils"/>
    </source>
</evidence>
<dbReference type="Gene3D" id="1.10.287.470">
    <property type="entry name" value="Helix hairpin bin"/>
    <property type="match status" value="1"/>
</dbReference>